<keyword evidence="3" id="KW-0406">Ion transport</keyword>
<dbReference type="Proteomes" id="UP000008983">
    <property type="component" value="Unassembled WGS sequence"/>
</dbReference>
<keyword evidence="1" id="KW-0812">Transmembrane</keyword>
<name>G0QTZ0_ICHMU</name>
<evidence type="ECO:0000256" key="1">
    <source>
        <dbReference type="SAM" id="Phobius"/>
    </source>
</evidence>
<keyword evidence="3" id="KW-0813">Transport</keyword>
<dbReference type="GO" id="GO:0016286">
    <property type="term" value="F:small conductance calcium-activated potassium channel activity"/>
    <property type="evidence" value="ECO:0007669"/>
    <property type="project" value="InterPro"/>
</dbReference>
<dbReference type="Pfam" id="PF07885">
    <property type="entry name" value="Ion_trans_2"/>
    <property type="match status" value="1"/>
</dbReference>
<dbReference type="SUPFAM" id="SSF81324">
    <property type="entry name" value="Voltage-gated potassium channels"/>
    <property type="match status" value="1"/>
</dbReference>
<dbReference type="InterPro" id="IPR015449">
    <property type="entry name" value="K_chnl_Ca-activ_SK"/>
</dbReference>
<feature type="transmembrane region" description="Helical" evidence="1">
    <location>
        <begin position="76"/>
        <end position="96"/>
    </location>
</feature>
<sequence length="489" mass="57786">MEKNIELTGIKKQINELFLGQEKVEKLENAQESKFYFEKYRCLELIRFNLMLIAQGVAVLQYELEFSDKDEEFSKQFLYIIFVTSILLIFMTYYSYVAFTQYRVSTKEYGDNCNVINTGEWKYMILEMAGYMIIPLPWFIDKKIYFNVDFYNVECFHYLNEIMTLVMLLRIIIMLKIILHTTEWSSDRVNRVCQMYACKMDTLFIMKVLTKKHPMKCFWFIYLISLFVFSYGTRICERPIYRLISDPNLNGDIKKNIEDAKSFNNFSVPMWCILITIPSVGYGDVFPVTYHGRFVVTLAIFSGTFMLSVLVNSLTNVLSLQNLEQKSMIILSKLNAKESVKKSAIKFIQILLKLNHKLRYNIPQQIDSHKILQIQNEFKKNRRHYKSIADLSNTKDQLLKQCAFMQDEFKKNNLYTDIQLLSTQSILNSLQQKENIVDSIQYINLPNIHKDNHKKSANNVQFESNQFPVLFQGFNFNNNINQKSLKIQR</sequence>
<dbReference type="GO" id="GO:0016020">
    <property type="term" value="C:membrane"/>
    <property type="evidence" value="ECO:0007669"/>
    <property type="project" value="InterPro"/>
</dbReference>
<gene>
    <name evidence="3" type="ORF">IMG5_113120</name>
</gene>
<dbReference type="STRING" id="857967.G0QTZ0"/>
<keyword evidence="4" id="KW-1185">Reference proteome</keyword>
<accession>G0QTZ0</accession>
<dbReference type="RefSeq" id="XP_004034799.1">
    <property type="nucleotide sequence ID" value="XM_004034751.1"/>
</dbReference>
<feature type="transmembrane region" description="Helical" evidence="1">
    <location>
        <begin position="161"/>
        <end position="179"/>
    </location>
</feature>
<dbReference type="Gene3D" id="1.10.287.70">
    <property type="match status" value="1"/>
</dbReference>
<proteinExistence type="predicted"/>
<dbReference type="GeneID" id="14907456"/>
<reference evidence="3 4" key="1">
    <citation type="submission" date="2011-07" db="EMBL/GenBank/DDBJ databases">
        <authorList>
            <person name="Coyne R."/>
            <person name="Brami D."/>
            <person name="Johnson J."/>
            <person name="Hostetler J."/>
            <person name="Hannick L."/>
            <person name="Clark T."/>
            <person name="Cassidy-Hanley D."/>
            <person name="Inman J."/>
        </authorList>
    </citation>
    <scope>NUCLEOTIDE SEQUENCE [LARGE SCALE GENOMIC DNA]</scope>
    <source>
        <strain evidence="3 4">G5</strain>
    </source>
</reference>
<feature type="transmembrane region" description="Helical" evidence="1">
    <location>
        <begin position="45"/>
        <end position="64"/>
    </location>
</feature>
<dbReference type="PANTHER" id="PTHR10153">
    <property type="entry name" value="SMALL CONDUCTANCE CALCIUM-ACTIVATED POTASSIUM CHANNEL"/>
    <property type="match status" value="1"/>
</dbReference>
<dbReference type="eggNOG" id="KOG3684">
    <property type="taxonomic scope" value="Eukaryota"/>
</dbReference>
<organism evidence="3 4">
    <name type="scientific">Ichthyophthirius multifiliis</name>
    <name type="common">White spot disease agent</name>
    <name type="synonym">Ich</name>
    <dbReference type="NCBI Taxonomy" id="5932"/>
    <lineage>
        <taxon>Eukaryota</taxon>
        <taxon>Sar</taxon>
        <taxon>Alveolata</taxon>
        <taxon>Ciliophora</taxon>
        <taxon>Intramacronucleata</taxon>
        <taxon>Oligohymenophorea</taxon>
        <taxon>Hymenostomatida</taxon>
        <taxon>Ophryoglenina</taxon>
        <taxon>Ichthyophthirius</taxon>
    </lineage>
</organism>
<dbReference type="EMBL" id="GL983885">
    <property type="protein sequence ID" value="EGR31313.1"/>
    <property type="molecule type" value="Genomic_DNA"/>
</dbReference>
<dbReference type="InParanoid" id="G0QTZ0"/>
<keyword evidence="1" id="KW-0472">Membrane</keyword>
<feature type="transmembrane region" description="Helical" evidence="1">
    <location>
        <begin position="263"/>
        <end position="282"/>
    </location>
</feature>
<feature type="transmembrane region" description="Helical" evidence="1">
    <location>
        <begin position="218"/>
        <end position="236"/>
    </location>
</feature>
<keyword evidence="3" id="KW-0407">Ion channel</keyword>
<evidence type="ECO:0000259" key="2">
    <source>
        <dbReference type="Pfam" id="PF07885"/>
    </source>
</evidence>
<evidence type="ECO:0000313" key="3">
    <source>
        <dbReference type="EMBL" id="EGR31313.1"/>
    </source>
</evidence>
<dbReference type="OMA" id="QLMQFND"/>
<feature type="transmembrane region" description="Helical" evidence="1">
    <location>
        <begin position="294"/>
        <end position="318"/>
    </location>
</feature>
<dbReference type="AlphaFoldDB" id="G0QTZ0"/>
<dbReference type="OrthoDB" id="6128189at2759"/>
<dbReference type="InterPro" id="IPR013099">
    <property type="entry name" value="K_chnl_dom"/>
</dbReference>
<protein>
    <submittedName>
        <fullName evidence="3">Small-conductance calcium-activated potassium channel protein, putative</fullName>
    </submittedName>
</protein>
<feature type="domain" description="Potassium channel" evidence="2">
    <location>
        <begin position="263"/>
        <end position="318"/>
    </location>
</feature>
<keyword evidence="1" id="KW-1133">Transmembrane helix</keyword>
<evidence type="ECO:0000313" key="4">
    <source>
        <dbReference type="Proteomes" id="UP000008983"/>
    </source>
</evidence>